<sequence length="602" mass="66185">MLKRSFLATAVTVALAGLNGVAHAHGMGEVPADSQGHITVFVAKKIVTMDPTRPVATAVAVRDGKVLSVGSLKDLAPWLKDKKFTVDEQFKDKVLMPGLIDPHMHPMLGAISFEAFWITPEAWDVMGRKTPATTTPETYMKALKAAFAAQGTKDPIFMTWGYSADFHGEMSTAVLDTVSKTQPIMVMQRSLHEVFFNTAAMEYLKKKGFDATKVQGHPQVDLVKGHFWEDGMFSIVLPYIADYILAPARVDKGYARTRDYLTYNGVTTVGDMATGSTNWDLEIAALKRTFEKDDSPVRVRLTPDVYKLSAAMKGGADEVLDMVSKLATKNSRHLVFNNGIKLFADGAMFSQAMQISEPGYIDGHAGQWIIQPAPFEEYARRYWNAGYQIHVHTNGDGGAKLVLDTLEKLENEKPRVDHRFTVEHYGYANDGTSRRIAKLGAQVSANPFYLYDLGDIYAQSGLGVDRASRIAPLGGLVRRDVPVSLHSDFPMAPANPLYLAWCTASRETTSGKVFAPTERLTVDQAIRGVTIDAAYVLHMEDKLGSIEAGKTADFAVLDKDPYEVGVKGLRSIKVWGTVFEGQAFQAKPAESSTEKTLKSINR</sequence>
<dbReference type="InterPro" id="IPR033932">
    <property type="entry name" value="YtcJ-like"/>
</dbReference>
<keyword evidence="1" id="KW-0732">Signal</keyword>
<evidence type="ECO:0000313" key="4">
    <source>
        <dbReference type="Proteomes" id="UP001219862"/>
    </source>
</evidence>
<evidence type="ECO:0000256" key="1">
    <source>
        <dbReference type="SAM" id="SignalP"/>
    </source>
</evidence>
<protein>
    <submittedName>
        <fullName evidence="3">Amidohydrolase</fullName>
    </submittedName>
</protein>
<dbReference type="CDD" id="cd01300">
    <property type="entry name" value="YtcJ_like"/>
    <property type="match status" value="1"/>
</dbReference>
<dbReference type="RefSeq" id="WP_273598024.1">
    <property type="nucleotide sequence ID" value="NZ_JAQQXS010000017.1"/>
</dbReference>
<dbReference type="InterPro" id="IPR013108">
    <property type="entry name" value="Amidohydro_3"/>
</dbReference>
<dbReference type="EMBL" id="JAQQXS010000017">
    <property type="protein sequence ID" value="MDC8786889.1"/>
    <property type="molecule type" value="Genomic_DNA"/>
</dbReference>
<dbReference type="InterPro" id="IPR032466">
    <property type="entry name" value="Metal_Hydrolase"/>
</dbReference>
<dbReference type="PANTHER" id="PTHR22642">
    <property type="entry name" value="IMIDAZOLONEPROPIONASE"/>
    <property type="match status" value="1"/>
</dbReference>
<reference evidence="3 4" key="1">
    <citation type="submission" date="2022-10" db="EMBL/GenBank/DDBJ databases">
        <title>paucibacter sp. hw8 Genome sequencing.</title>
        <authorList>
            <person name="Park S."/>
        </authorList>
    </citation>
    <scope>NUCLEOTIDE SEQUENCE [LARGE SCALE GENOMIC DNA]</scope>
    <source>
        <strain evidence="4">hw8</strain>
    </source>
</reference>
<dbReference type="Gene3D" id="3.20.20.140">
    <property type="entry name" value="Metal-dependent hydrolases"/>
    <property type="match status" value="1"/>
</dbReference>
<feature type="domain" description="Amidohydrolase 3" evidence="2">
    <location>
        <begin position="91"/>
        <end position="582"/>
    </location>
</feature>
<dbReference type="Gene3D" id="2.30.40.10">
    <property type="entry name" value="Urease, subunit C, domain 1"/>
    <property type="match status" value="1"/>
</dbReference>
<feature type="chain" id="PRO_5046941174" evidence="1">
    <location>
        <begin position="25"/>
        <end position="602"/>
    </location>
</feature>
<dbReference type="Pfam" id="PF07969">
    <property type="entry name" value="Amidohydro_3"/>
    <property type="match status" value="1"/>
</dbReference>
<evidence type="ECO:0000313" key="3">
    <source>
        <dbReference type="EMBL" id="MDC8786889.1"/>
    </source>
</evidence>
<gene>
    <name evidence="3" type="ORF">PRZ01_17000</name>
</gene>
<dbReference type="SUPFAM" id="SSF51338">
    <property type="entry name" value="Composite domain of metallo-dependent hydrolases"/>
    <property type="match status" value="1"/>
</dbReference>
<proteinExistence type="predicted"/>
<keyword evidence="4" id="KW-1185">Reference proteome</keyword>
<dbReference type="Proteomes" id="UP001219862">
    <property type="component" value="Unassembled WGS sequence"/>
</dbReference>
<feature type="signal peptide" evidence="1">
    <location>
        <begin position="1"/>
        <end position="24"/>
    </location>
</feature>
<name>A0ABT5KVD5_9BURK</name>
<dbReference type="SUPFAM" id="SSF51556">
    <property type="entry name" value="Metallo-dependent hydrolases"/>
    <property type="match status" value="1"/>
</dbReference>
<dbReference type="InterPro" id="IPR011059">
    <property type="entry name" value="Metal-dep_hydrolase_composite"/>
</dbReference>
<evidence type="ECO:0000259" key="2">
    <source>
        <dbReference type="Pfam" id="PF07969"/>
    </source>
</evidence>
<dbReference type="PANTHER" id="PTHR22642:SF2">
    <property type="entry name" value="PROTEIN LONG AFTER FAR-RED 3"/>
    <property type="match status" value="1"/>
</dbReference>
<comment type="caution">
    <text evidence="3">The sequence shown here is derived from an EMBL/GenBank/DDBJ whole genome shotgun (WGS) entry which is preliminary data.</text>
</comment>
<dbReference type="Gene3D" id="3.10.310.70">
    <property type="match status" value="1"/>
</dbReference>
<accession>A0ABT5KVD5</accession>
<organism evidence="3 4">
    <name type="scientific">Roseateles koreensis</name>
    <dbReference type="NCBI Taxonomy" id="2987526"/>
    <lineage>
        <taxon>Bacteria</taxon>
        <taxon>Pseudomonadati</taxon>
        <taxon>Pseudomonadota</taxon>
        <taxon>Betaproteobacteria</taxon>
        <taxon>Burkholderiales</taxon>
        <taxon>Sphaerotilaceae</taxon>
        <taxon>Roseateles</taxon>
    </lineage>
</organism>